<evidence type="ECO:0000313" key="6">
    <source>
        <dbReference type="EMBL" id="GAA4704055.1"/>
    </source>
</evidence>
<gene>
    <name evidence="6" type="ORF">GCM10023198_27050</name>
</gene>
<keyword evidence="2" id="KW-0378">Hydrolase</keyword>
<evidence type="ECO:0000256" key="1">
    <source>
        <dbReference type="ARBA" id="ARBA00022722"/>
    </source>
</evidence>
<dbReference type="InterPro" id="IPR012337">
    <property type="entry name" value="RNaseH-like_sf"/>
</dbReference>
<proteinExistence type="predicted"/>
<dbReference type="SUPFAM" id="SSF158682">
    <property type="entry name" value="TerB-like"/>
    <property type="match status" value="1"/>
</dbReference>
<dbReference type="SMART" id="SM00479">
    <property type="entry name" value="EXOIII"/>
    <property type="match status" value="1"/>
</dbReference>
<dbReference type="InterPro" id="IPR036397">
    <property type="entry name" value="RNaseH_sf"/>
</dbReference>
<reference evidence="7" key="1">
    <citation type="journal article" date="2019" name="Int. J. Syst. Evol. Microbiol.">
        <title>The Global Catalogue of Microorganisms (GCM) 10K type strain sequencing project: providing services to taxonomists for standard genome sequencing and annotation.</title>
        <authorList>
            <consortium name="The Broad Institute Genomics Platform"/>
            <consortium name="The Broad Institute Genome Sequencing Center for Infectious Disease"/>
            <person name="Wu L."/>
            <person name="Ma J."/>
        </authorList>
    </citation>
    <scope>NUCLEOTIDE SEQUENCE [LARGE SCALE GENOMIC DNA]</scope>
    <source>
        <strain evidence="7">JCM 17975</strain>
    </source>
</reference>
<evidence type="ECO:0000313" key="7">
    <source>
        <dbReference type="Proteomes" id="UP001500843"/>
    </source>
</evidence>
<comment type="caution">
    <text evidence="6">The sequence shown here is derived from an EMBL/GenBank/DDBJ whole genome shotgun (WGS) entry which is preliminary data.</text>
</comment>
<dbReference type="PANTHER" id="PTHR30231">
    <property type="entry name" value="DNA POLYMERASE III SUBUNIT EPSILON"/>
    <property type="match status" value="1"/>
</dbReference>
<dbReference type="InterPro" id="IPR029024">
    <property type="entry name" value="TerB-like"/>
</dbReference>
<dbReference type="EMBL" id="BAABHM010000011">
    <property type="protein sequence ID" value="GAA4704055.1"/>
    <property type="molecule type" value="Genomic_DNA"/>
</dbReference>
<protein>
    <recommendedName>
        <fullName evidence="5">Exonuclease domain-containing protein</fullName>
    </recommendedName>
</protein>
<dbReference type="Pfam" id="PF00929">
    <property type="entry name" value="RNase_T"/>
    <property type="match status" value="1"/>
</dbReference>
<keyword evidence="3" id="KW-0269">Exonuclease</keyword>
<dbReference type="PANTHER" id="PTHR30231:SF4">
    <property type="entry name" value="PROTEIN NEN2"/>
    <property type="match status" value="1"/>
</dbReference>
<evidence type="ECO:0000256" key="4">
    <source>
        <dbReference type="SAM" id="MobiDB-lite"/>
    </source>
</evidence>
<feature type="region of interest" description="Disordered" evidence="4">
    <location>
        <begin position="316"/>
        <end position="339"/>
    </location>
</feature>
<dbReference type="Gene3D" id="3.40.50.10190">
    <property type="entry name" value="BRCT domain"/>
    <property type="match status" value="1"/>
</dbReference>
<sequence>MHVTGYAVVDVETTGLFPGGHDRIAEIAIVRVDPDGRVEDTWTTLVNPGRDLGPQQIHGISASDARHAPTFDDVAGLVADRLRGRTFVAHNAQFDRRFVWHAFAATGYDVPLIEPTTLCTMRTGAQLSPTAPRSLAGACFHHGVALGSAHEALSDARAAAGLLGIYLARGARHAVPGWDDVVELAATTPWPQIHSSGATPVLRGAATERDTHFLARLATARTLPITTWEKEEYLELVDRTLLDRYISAREHDQLAQFCSQLGIGRDEVDQLHREYLAGLAAVAWADGVLTPAEVADLRSVATLLEVSAADTQLLLQPPAPKTPAVTGSGADDGSGTGASSRFALRPGDLVVFTGAMDEPRDVWERRAGAAGLLPRPAVTKKVRVVVAADPDSMSGKARKAESYGIPVISESGFGRLLGDLAHALAPAAGVVR</sequence>
<dbReference type="Gene3D" id="3.30.420.10">
    <property type="entry name" value="Ribonuclease H-like superfamily/Ribonuclease H"/>
    <property type="match status" value="1"/>
</dbReference>
<keyword evidence="7" id="KW-1185">Reference proteome</keyword>
<keyword evidence="1" id="KW-0540">Nuclease</keyword>
<evidence type="ECO:0000256" key="2">
    <source>
        <dbReference type="ARBA" id="ARBA00022801"/>
    </source>
</evidence>
<evidence type="ECO:0000256" key="3">
    <source>
        <dbReference type="ARBA" id="ARBA00022839"/>
    </source>
</evidence>
<feature type="domain" description="Exonuclease" evidence="5">
    <location>
        <begin position="5"/>
        <end position="172"/>
    </location>
</feature>
<dbReference type="InterPro" id="IPR013520">
    <property type="entry name" value="Ribonucl_H"/>
</dbReference>
<organism evidence="6 7">
    <name type="scientific">Promicromonospora umidemergens</name>
    <dbReference type="NCBI Taxonomy" id="629679"/>
    <lineage>
        <taxon>Bacteria</taxon>
        <taxon>Bacillati</taxon>
        <taxon>Actinomycetota</taxon>
        <taxon>Actinomycetes</taxon>
        <taxon>Micrococcales</taxon>
        <taxon>Promicromonosporaceae</taxon>
        <taxon>Promicromonospora</taxon>
    </lineage>
</organism>
<dbReference type="SUPFAM" id="SSF52113">
    <property type="entry name" value="BRCT domain"/>
    <property type="match status" value="1"/>
</dbReference>
<dbReference type="Proteomes" id="UP001500843">
    <property type="component" value="Unassembled WGS sequence"/>
</dbReference>
<evidence type="ECO:0000259" key="5">
    <source>
        <dbReference type="SMART" id="SM00479"/>
    </source>
</evidence>
<dbReference type="SUPFAM" id="SSF53098">
    <property type="entry name" value="Ribonuclease H-like"/>
    <property type="match status" value="1"/>
</dbReference>
<dbReference type="InterPro" id="IPR036420">
    <property type="entry name" value="BRCT_dom_sf"/>
</dbReference>
<accession>A0ABP8XA81</accession>
<dbReference type="CDD" id="cd06127">
    <property type="entry name" value="DEDDh"/>
    <property type="match status" value="1"/>
</dbReference>
<name>A0ABP8XA81_9MICO</name>